<accession>A0A1G2PD01</accession>
<evidence type="ECO:0000256" key="3">
    <source>
        <dbReference type="RuleBase" id="RU000524"/>
    </source>
</evidence>
<dbReference type="PANTHER" id="PTHR10302">
    <property type="entry name" value="SINGLE-STRANDED DNA-BINDING PROTEIN"/>
    <property type="match status" value="1"/>
</dbReference>
<comment type="subunit">
    <text evidence="2">Homotetramer.</text>
</comment>
<organism evidence="5 6">
    <name type="scientific">Candidatus Terrybacteria bacterium RIFCSPHIGHO2_01_FULL_43_35</name>
    <dbReference type="NCBI Taxonomy" id="1802361"/>
    <lineage>
        <taxon>Bacteria</taxon>
        <taxon>Candidatus Terryibacteriota</taxon>
    </lineage>
</organism>
<evidence type="ECO:0000256" key="1">
    <source>
        <dbReference type="ARBA" id="ARBA00023125"/>
    </source>
</evidence>
<dbReference type="InterPro" id="IPR011344">
    <property type="entry name" value="ssDNA-bd"/>
</dbReference>
<keyword evidence="1 2" id="KW-0238">DNA-binding</keyword>
<dbReference type="Gene3D" id="2.40.50.140">
    <property type="entry name" value="Nucleic acid-binding proteins"/>
    <property type="match status" value="1"/>
</dbReference>
<name>A0A1G2PD01_9BACT</name>
<dbReference type="GO" id="GO:0009295">
    <property type="term" value="C:nucleoid"/>
    <property type="evidence" value="ECO:0007669"/>
    <property type="project" value="TreeGrafter"/>
</dbReference>
<evidence type="ECO:0000313" key="6">
    <source>
        <dbReference type="Proteomes" id="UP000178869"/>
    </source>
</evidence>
<dbReference type="GO" id="GO:0006260">
    <property type="term" value="P:DNA replication"/>
    <property type="evidence" value="ECO:0007669"/>
    <property type="project" value="InterPro"/>
</dbReference>
<feature type="compositionally biased region" description="Basic and acidic residues" evidence="4">
    <location>
        <begin position="144"/>
        <end position="159"/>
    </location>
</feature>
<proteinExistence type="inferred from homology"/>
<feature type="compositionally biased region" description="Low complexity" evidence="4">
    <location>
        <begin position="123"/>
        <end position="132"/>
    </location>
</feature>
<dbReference type="NCBIfam" id="TIGR00621">
    <property type="entry name" value="ssb"/>
    <property type="match status" value="1"/>
</dbReference>
<feature type="region of interest" description="Disordered" evidence="4">
    <location>
        <begin position="106"/>
        <end position="159"/>
    </location>
</feature>
<protein>
    <recommendedName>
        <fullName evidence="2 3">Single-stranded DNA-binding protein</fullName>
        <shortName evidence="2">SSB</shortName>
    </recommendedName>
</protein>
<dbReference type="SUPFAM" id="SSF50249">
    <property type="entry name" value="Nucleic acid-binding proteins"/>
    <property type="match status" value="1"/>
</dbReference>
<dbReference type="PANTHER" id="PTHR10302:SF27">
    <property type="entry name" value="SINGLE-STRANDED DNA-BINDING PROTEIN"/>
    <property type="match status" value="1"/>
</dbReference>
<reference evidence="5 6" key="1">
    <citation type="journal article" date="2016" name="Nat. Commun.">
        <title>Thousands of microbial genomes shed light on interconnected biogeochemical processes in an aquifer system.</title>
        <authorList>
            <person name="Anantharaman K."/>
            <person name="Brown C.T."/>
            <person name="Hug L.A."/>
            <person name="Sharon I."/>
            <person name="Castelle C.J."/>
            <person name="Probst A.J."/>
            <person name="Thomas B.C."/>
            <person name="Singh A."/>
            <person name="Wilkins M.J."/>
            <person name="Karaoz U."/>
            <person name="Brodie E.L."/>
            <person name="Williams K.H."/>
            <person name="Hubbard S.S."/>
            <person name="Banfield J.F."/>
        </authorList>
    </citation>
    <scope>NUCLEOTIDE SEQUENCE [LARGE SCALE GENOMIC DNA]</scope>
</reference>
<comment type="caution">
    <text evidence="5">The sequence shown here is derived from an EMBL/GenBank/DDBJ whole genome shotgun (WGS) entry which is preliminary data.</text>
</comment>
<evidence type="ECO:0000313" key="5">
    <source>
        <dbReference type="EMBL" id="OHA46163.1"/>
    </source>
</evidence>
<comment type="caution">
    <text evidence="2">Lacks conserved residue(s) required for the propagation of feature annotation.</text>
</comment>
<evidence type="ECO:0000256" key="2">
    <source>
        <dbReference type="HAMAP-Rule" id="MF_00984"/>
    </source>
</evidence>
<dbReference type="InterPro" id="IPR000424">
    <property type="entry name" value="Primosome_PriB/ssb"/>
</dbReference>
<dbReference type="PROSITE" id="PS50935">
    <property type="entry name" value="SSB"/>
    <property type="match status" value="1"/>
</dbReference>
<dbReference type="AlphaFoldDB" id="A0A1G2PD01"/>
<dbReference type="Proteomes" id="UP000178869">
    <property type="component" value="Unassembled WGS sequence"/>
</dbReference>
<dbReference type="InterPro" id="IPR012340">
    <property type="entry name" value="NA-bd_OB-fold"/>
</dbReference>
<dbReference type="HAMAP" id="MF_00984">
    <property type="entry name" value="SSB"/>
    <property type="match status" value="1"/>
</dbReference>
<dbReference type="EMBL" id="MHSR01000020">
    <property type="protein sequence ID" value="OHA46163.1"/>
    <property type="molecule type" value="Genomic_DNA"/>
</dbReference>
<sequence>MNLNRVFILGNVVAQPEARMTPSGQTVATFRVATNRVWKDQAGNKQEAAEFHSIVAWGRLAEIARQYLTKGQLIFVEGRIQTRSWQAPDGQKKYRTEIVAQNFQMGPRSGRNQEGGINAQASAPKTPAAEEIPIIEEDTPISFDEEKNNDEIKPEDIPF</sequence>
<dbReference type="CDD" id="cd04496">
    <property type="entry name" value="SSB_OBF"/>
    <property type="match status" value="1"/>
</dbReference>
<dbReference type="Pfam" id="PF00436">
    <property type="entry name" value="SSB"/>
    <property type="match status" value="1"/>
</dbReference>
<evidence type="ECO:0000256" key="4">
    <source>
        <dbReference type="SAM" id="MobiDB-lite"/>
    </source>
</evidence>
<dbReference type="GO" id="GO:0003697">
    <property type="term" value="F:single-stranded DNA binding"/>
    <property type="evidence" value="ECO:0007669"/>
    <property type="project" value="UniProtKB-UniRule"/>
</dbReference>
<gene>
    <name evidence="5" type="ORF">A2828_00645</name>
</gene>